<dbReference type="InterPro" id="IPR058792">
    <property type="entry name" value="Beta-barrel_RND_2"/>
</dbReference>
<reference evidence="5 6" key="2">
    <citation type="submission" date="2023-12" db="EMBL/GenBank/DDBJ databases">
        <title>Description of an unclassified Opitutus bacterium of Verrucomicrobiota.</title>
        <authorList>
            <person name="Zhang D.-F."/>
        </authorList>
    </citation>
    <scope>NUCLEOTIDE SEQUENCE [LARGE SCALE GENOMIC DNA]</scope>
    <source>
        <strain evidence="5 6">WL0086</strain>
    </source>
</reference>
<dbReference type="InterPro" id="IPR003018">
    <property type="entry name" value="GAF"/>
</dbReference>
<keyword evidence="1" id="KW-0813">Transport</keyword>
<dbReference type="Pfam" id="PF25954">
    <property type="entry name" value="Beta-barrel_RND_2"/>
    <property type="match status" value="1"/>
</dbReference>
<evidence type="ECO:0000256" key="2">
    <source>
        <dbReference type="SAM" id="Phobius"/>
    </source>
</evidence>
<dbReference type="Gene3D" id="2.40.30.170">
    <property type="match status" value="1"/>
</dbReference>
<name>A0ABZ1C3A3_9BACT</name>
<organism evidence="5 6">
    <name type="scientific">Actomonas aquatica</name>
    <dbReference type="NCBI Taxonomy" id="2866162"/>
    <lineage>
        <taxon>Bacteria</taxon>
        <taxon>Pseudomonadati</taxon>
        <taxon>Verrucomicrobiota</taxon>
        <taxon>Opitutia</taxon>
        <taxon>Opitutales</taxon>
        <taxon>Opitutaceae</taxon>
        <taxon>Actomonas</taxon>
    </lineage>
</organism>
<evidence type="ECO:0000259" key="3">
    <source>
        <dbReference type="Pfam" id="PF01590"/>
    </source>
</evidence>
<evidence type="ECO:0000259" key="4">
    <source>
        <dbReference type="Pfam" id="PF25954"/>
    </source>
</evidence>
<dbReference type="InterPro" id="IPR029016">
    <property type="entry name" value="GAF-like_dom_sf"/>
</dbReference>
<gene>
    <name evidence="5" type="ORF">K1X11_015330</name>
</gene>
<dbReference type="Proteomes" id="UP000738431">
    <property type="component" value="Chromosome"/>
</dbReference>
<dbReference type="InterPro" id="IPR051909">
    <property type="entry name" value="MFP_Cation_Efflux"/>
</dbReference>
<dbReference type="PANTHER" id="PTHR30097:SF4">
    <property type="entry name" value="SLR6042 PROTEIN"/>
    <property type="match status" value="1"/>
</dbReference>
<keyword evidence="2" id="KW-0472">Membrane</keyword>
<feature type="domain" description="CusB-like beta-barrel" evidence="4">
    <location>
        <begin position="510"/>
        <end position="584"/>
    </location>
</feature>
<evidence type="ECO:0000313" key="6">
    <source>
        <dbReference type="Proteomes" id="UP000738431"/>
    </source>
</evidence>
<dbReference type="Gene3D" id="3.30.450.40">
    <property type="match status" value="1"/>
</dbReference>
<feature type="transmembrane region" description="Helical" evidence="2">
    <location>
        <begin position="345"/>
        <end position="367"/>
    </location>
</feature>
<dbReference type="Pfam" id="PF01590">
    <property type="entry name" value="GAF"/>
    <property type="match status" value="1"/>
</dbReference>
<dbReference type="EMBL" id="CP139781">
    <property type="protein sequence ID" value="WRQ86186.1"/>
    <property type="molecule type" value="Genomic_DNA"/>
</dbReference>
<accession>A0ABZ1C3A3</accession>
<feature type="domain" description="GAF" evidence="3">
    <location>
        <begin position="244"/>
        <end position="313"/>
    </location>
</feature>
<dbReference type="RefSeq" id="WP_221031690.1">
    <property type="nucleotide sequence ID" value="NZ_CP139781.1"/>
</dbReference>
<reference evidence="5 6" key="1">
    <citation type="submission" date="2021-08" db="EMBL/GenBank/DDBJ databases">
        <authorList>
            <person name="Zhang D."/>
            <person name="Zhang A."/>
            <person name="Wang L."/>
        </authorList>
    </citation>
    <scope>NUCLEOTIDE SEQUENCE [LARGE SCALE GENOMIC DNA]</scope>
    <source>
        <strain evidence="5 6">WL0086</strain>
    </source>
</reference>
<dbReference type="Gene3D" id="2.40.50.100">
    <property type="match status" value="1"/>
</dbReference>
<protein>
    <submittedName>
        <fullName evidence="5">Efflux RND transporter periplasmic adaptor subunit</fullName>
    </submittedName>
</protein>
<sequence length="608" mass="67391">MSRLDPVSSGEAAARLEACRLFDGPVKDFWPMFARTCAEIAGAAGTRVVVQAGEEWKLAAAWPNPRDFPAPMHGSSFQALAKQALHEGVAAATAGEGQRAGLLLVALSTGDTNDRCLLAAAIAPGGQEDLAEAGALLRLAADTPLLYQRQRQLERSKRDVENFTQALEILAVTNLHTRFLGVAMALVNEIATRHHCTRVALAWQKGAYLRVLAVSGTDNFEKRMNVVQKLEAAMEETRDQDEEIIWPASEHAEVIVRDHQAYADMEHVPAMLSVPVRVDGEVKGVLLLERAEAFGEFDALALRVIADQVARRLDDLRTHDRWFGARWAASWRQGLAKFLGPQNTWWKVAGIAGALFLAFAIFVPLPYRVNATFIVRAEALAHLPASYDGYLAESKVRPGDLVTAGQELVRLDTSDLRVELASALSEQRRYAAEAEKAEADRKLADMRAFRAMQAQASAQVDLVRYRLDRASLKAPFDGVVVEGDLRERIGAPVRAGDVLMRVSRLDGLYVQMEVPERDIDLIAESETAQIAFTTRPEDTFDVTIERIEPAAVVDRDGNFFVVRGRLQNNADWLRPGMTGVAKVESGHRNFLWIATHRLVDFIRLKFWW</sequence>
<evidence type="ECO:0000256" key="1">
    <source>
        <dbReference type="ARBA" id="ARBA00022448"/>
    </source>
</evidence>
<dbReference type="PANTHER" id="PTHR30097">
    <property type="entry name" value="CATION EFFLUX SYSTEM PROTEIN CUSB"/>
    <property type="match status" value="1"/>
</dbReference>
<keyword evidence="2" id="KW-0812">Transmembrane</keyword>
<keyword evidence="2" id="KW-1133">Transmembrane helix</keyword>
<dbReference type="SUPFAM" id="SSF111369">
    <property type="entry name" value="HlyD-like secretion proteins"/>
    <property type="match status" value="1"/>
</dbReference>
<proteinExistence type="predicted"/>
<evidence type="ECO:0000313" key="5">
    <source>
        <dbReference type="EMBL" id="WRQ86186.1"/>
    </source>
</evidence>
<dbReference type="Gene3D" id="1.10.287.470">
    <property type="entry name" value="Helix hairpin bin"/>
    <property type="match status" value="1"/>
</dbReference>
<keyword evidence="6" id="KW-1185">Reference proteome</keyword>
<dbReference type="SUPFAM" id="SSF55781">
    <property type="entry name" value="GAF domain-like"/>
    <property type="match status" value="1"/>
</dbReference>